<dbReference type="Proteomes" id="UP001438707">
    <property type="component" value="Unassembled WGS sequence"/>
</dbReference>
<organism evidence="5 6">
    <name type="scientific">Apatococcus lobatus</name>
    <dbReference type="NCBI Taxonomy" id="904363"/>
    <lineage>
        <taxon>Eukaryota</taxon>
        <taxon>Viridiplantae</taxon>
        <taxon>Chlorophyta</taxon>
        <taxon>core chlorophytes</taxon>
        <taxon>Trebouxiophyceae</taxon>
        <taxon>Chlorellales</taxon>
        <taxon>Chlorellaceae</taxon>
        <taxon>Apatococcus</taxon>
    </lineage>
</organism>
<dbReference type="InterPro" id="IPR016087">
    <property type="entry name" value="Chalcone_isomerase"/>
</dbReference>
<dbReference type="Pfam" id="PF02431">
    <property type="entry name" value="Chalcone"/>
    <property type="match status" value="1"/>
</dbReference>
<dbReference type="Gene3D" id="3.50.70.10">
    <property type="match status" value="1"/>
</dbReference>
<feature type="region of interest" description="Disordered" evidence="3">
    <location>
        <begin position="41"/>
        <end position="75"/>
    </location>
</feature>
<proteinExistence type="inferred from homology"/>
<dbReference type="PANTHER" id="PTHR47698:SF2">
    <property type="entry name" value="FATTY-ACID-BINDING PROTEIN 3, CHLOROPLASTIC"/>
    <property type="match status" value="1"/>
</dbReference>
<protein>
    <recommendedName>
        <fullName evidence="2">Chalcone-flavonone isomerase family protein</fullName>
    </recommendedName>
</protein>
<name>A0AAW1QZI1_9CHLO</name>
<comment type="similarity">
    <text evidence="1 2">Belongs to the chalcone isomerase family.</text>
</comment>
<comment type="caution">
    <text evidence="5">The sequence shown here is derived from an EMBL/GenBank/DDBJ whole genome shotgun (WGS) entry which is preliminary data.</text>
</comment>
<evidence type="ECO:0000313" key="5">
    <source>
        <dbReference type="EMBL" id="KAK9826643.1"/>
    </source>
</evidence>
<evidence type="ECO:0000313" key="6">
    <source>
        <dbReference type="Proteomes" id="UP001438707"/>
    </source>
</evidence>
<sequence>MVFAVASDLPLPSSSGRDCSGLKLDHFEFVHDTVGIKGRPRGSPFASAAATQQASLPASTQQAPQTADRREPATGASFPGLYCPDRVASQPCPLLIGLGQRQKRLLGVKNVSVYAVGLYLDPSSAKKFVKSARGLSPQGLQQVYQELIQDTEAHKSLRMVITFGKVNAGNFYSALSERLKPQMQTPEEHAALEEFGARFSGIKFYKGMPLAFTTSGNGKLTTRIDEQEVGTTASPGLTKALFNTYLGDNPVSPSAKESIGQGLLQIAAQP</sequence>
<dbReference type="AlphaFoldDB" id="A0AAW1QZI1"/>
<feature type="domain" description="Chalcone isomerase" evidence="4">
    <location>
        <begin position="92"/>
        <end position="264"/>
    </location>
</feature>
<feature type="compositionally biased region" description="Polar residues" evidence="3">
    <location>
        <begin position="49"/>
        <end position="65"/>
    </location>
</feature>
<reference evidence="5 6" key="1">
    <citation type="journal article" date="2024" name="Nat. Commun.">
        <title>Phylogenomics reveals the evolutionary origins of lichenization in chlorophyte algae.</title>
        <authorList>
            <person name="Puginier C."/>
            <person name="Libourel C."/>
            <person name="Otte J."/>
            <person name="Skaloud P."/>
            <person name="Haon M."/>
            <person name="Grisel S."/>
            <person name="Petersen M."/>
            <person name="Berrin J.G."/>
            <person name="Delaux P.M."/>
            <person name="Dal Grande F."/>
            <person name="Keller J."/>
        </authorList>
    </citation>
    <scope>NUCLEOTIDE SEQUENCE [LARGE SCALE GENOMIC DNA]</scope>
    <source>
        <strain evidence="5 6">SAG 2145</strain>
    </source>
</reference>
<evidence type="ECO:0000256" key="1">
    <source>
        <dbReference type="ARBA" id="ARBA00007166"/>
    </source>
</evidence>
<gene>
    <name evidence="5" type="ORF">WJX74_007533</name>
</gene>
<evidence type="ECO:0000256" key="3">
    <source>
        <dbReference type="SAM" id="MobiDB-lite"/>
    </source>
</evidence>
<dbReference type="Gene3D" id="1.10.890.20">
    <property type="match status" value="1"/>
</dbReference>
<accession>A0AAW1QZI1</accession>
<dbReference type="GO" id="GO:0016872">
    <property type="term" value="F:intramolecular lyase activity"/>
    <property type="evidence" value="ECO:0007669"/>
    <property type="project" value="InterPro"/>
</dbReference>
<evidence type="ECO:0000259" key="4">
    <source>
        <dbReference type="Pfam" id="PF02431"/>
    </source>
</evidence>
<dbReference type="InterPro" id="IPR016088">
    <property type="entry name" value="Chalcone_isomerase_3-sand"/>
</dbReference>
<dbReference type="InterPro" id="IPR016089">
    <property type="entry name" value="Chalcone_isomerase_bundle_sf"/>
</dbReference>
<dbReference type="InterPro" id="IPR036298">
    <property type="entry name" value="Chalcone_isomerase_sf"/>
</dbReference>
<evidence type="ECO:0000256" key="2">
    <source>
        <dbReference type="RuleBase" id="RU361158"/>
    </source>
</evidence>
<keyword evidence="6" id="KW-1185">Reference proteome</keyword>
<dbReference type="EMBL" id="JALJOS010000020">
    <property type="protein sequence ID" value="KAK9826643.1"/>
    <property type="molecule type" value="Genomic_DNA"/>
</dbReference>
<dbReference type="SUPFAM" id="SSF54626">
    <property type="entry name" value="Chalcone isomerase"/>
    <property type="match status" value="1"/>
</dbReference>
<dbReference type="PANTHER" id="PTHR47698">
    <property type="entry name" value="FATTY-ACID-BINDING PROTEIN 3, CHLOROPLASTIC"/>
    <property type="match status" value="1"/>
</dbReference>